<evidence type="ECO:0000256" key="2">
    <source>
        <dbReference type="RuleBase" id="RU362027"/>
    </source>
</evidence>
<dbReference type="PANTHER" id="PTHR32116">
    <property type="entry name" value="GALACTURONOSYLTRANSFERASE 4-RELATED"/>
    <property type="match status" value="1"/>
</dbReference>
<evidence type="ECO:0000313" key="5">
    <source>
        <dbReference type="Proteomes" id="UP000734854"/>
    </source>
</evidence>
<dbReference type="UniPathway" id="UPA00845"/>
<keyword evidence="2" id="KW-1133">Transmembrane helix</keyword>
<dbReference type="GO" id="GO:0071555">
    <property type="term" value="P:cell wall organization"/>
    <property type="evidence" value="ECO:0007669"/>
    <property type="project" value="UniProtKB-KW"/>
</dbReference>
<comment type="pathway">
    <text evidence="2">Glycan metabolism; pectin biosynthesis.</text>
</comment>
<dbReference type="EMBL" id="JACMSC010000009">
    <property type="protein sequence ID" value="KAG6508594.1"/>
    <property type="molecule type" value="Genomic_DNA"/>
</dbReference>
<keyword evidence="2" id="KW-0333">Golgi apparatus</keyword>
<evidence type="ECO:0000256" key="1">
    <source>
        <dbReference type="ARBA" id="ARBA00022676"/>
    </source>
</evidence>
<keyword evidence="2" id="KW-0812">Transmembrane</keyword>
<dbReference type="GO" id="GO:0000139">
    <property type="term" value="C:Golgi membrane"/>
    <property type="evidence" value="ECO:0007669"/>
    <property type="project" value="UniProtKB-SubCell"/>
</dbReference>
<dbReference type="GO" id="GO:0047262">
    <property type="term" value="F:polygalacturonate 4-alpha-galacturonosyltransferase activity"/>
    <property type="evidence" value="ECO:0007669"/>
    <property type="project" value="InterPro"/>
</dbReference>
<evidence type="ECO:0000313" key="4">
    <source>
        <dbReference type="EMBL" id="KAG6508594.1"/>
    </source>
</evidence>
<dbReference type="InterPro" id="IPR002495">
    <property type="entry name" value="Glyco_trans_8"/>
</dbReference>
<comment type="caution">
    <text evidence="4">The sequence shown here is derived from an EMBL/GenBank/DDBJ whole genome shotgun (WGS) entry which is preliminary data.</text>
</comment>
<feature type="compositionally biased region" description="Polar residues" evidence="3">
    <location>
        <begin position="131"/>
        <end position="159"/>
    </location>
</feature>
<dbReference type="InterPro" id="IPR029993">
    <property type="entry name" value="GAUT"/>
</dbReference>
<sequence>MKAHGAAPGGVAAAAHPVPKRRSKGQAAAVFVLVGFSMLVPLLFVFGFLTRYSSGYFTDDRSLQEISFEIYHGVEDGVEKSNSQETGSVSPDKELYKRIEKPVNLPAISQKEHIYQTPAKNSTPEGCADSVTGNNATAKESSLLSNRASEGVEKNNNPVGSYETDRSCELEFGSYCLWSREHREVIKDSLVKKLKDQLFEARAYYPSIAKLKGQEGLSQELKMNIQDHERMLSEAVSDDDLQSSVDVKIQKMDAAIDKATAHTVDCYNVDKKLRQILDLTEDEAYFHTKQSAFLYQLGVLTMSKTFHCLSMRLTVEYFKSPSADIENSISNKIDDPRIQHYVIFSRNILALSVTINSTVVNSEDPDNMVFHVLTSKQNFYSMKQWFARNSYGTANIHVVNINELKLKHFINLDLEELLMSEEFRVSTHVVAQPSPLQTKVKYISVFGHCHFLLSDLFTNLKKIIVLDDDVVVQRDISFLWNLDLGGKVNGAVEFCGIKLSELKSYLGTDRYDGNSCAWMSGINVLNLEKWREHDITGRYQRFLHQLHHENEVSWRAAAIQASLLVFHDQIYPLDDTLVQQGLGHDFGICSSNIKNAAVLHYDGNMKPWLDLGISKYKKYWKKYLTREERFMEECNVNI</sequence>
<dbReference type="GO" id="GO:0045489">
    <property type="term" value="P:pectin biosynthetic process"/>
    <property type="evidence" value="ECO:0007669"/>
    <property type="project" value="UniProtKB-UniPathway"/>
</dbReference>
<reference evidence="4 5" key="1">
    <citation type="submission" date="2020-08" db="EMBL/GenBank/DDBJ databases">
        <title>Plant Genome Project.</title>
        <authorList>
            <person name="Zhang R.-G."/>
        </authorList>
    </citation>
    <scope>NUCLEOTIDE SEQUENCE [LARGE SCALE GENOMIC DNA]</scope>
    <source>
        <tissue evidence="4">Rhizome</tissue>
    </source>
</reference>
<comment type="subcellular location">
    <subcellularLocation>
        <location evidence="2">Golgi apparatus membrane</location>
        <topology evidence="2">Single-pass type II membrane protein</topology>
    </subcellularLocation>
</comment>
<keyword evidence="1 2" id="KW-0328">Glycosyltransferase</keyword>
<dbReference type="PANTHER" id="PTHR32116:SF12">
    <property type="entry name" value="GALACTURONOSYLTRANSFERASE 7-RELATED"/>
    <property type="match status" value="1"/>
</dbReference>
<dbReference type="AlphaFoldDB" id="A0A8J5L252"/>
<proteinExistence type="inferred from homology"/>
<feature type="region of interest" description="Disordered" evidence="3">
    <location>
        <begin position="112"/>
        <end position="162"/>
    </location>
</feature>
<keyword evidence="2" id="KW-0472">Membrane</keyword>
<accession>A0A8J5L252</accession>
<protein>
    <recommendedName>
        <fullName evidence="2">Hexosyltransferase</fullName>
        <ecNumber evidence="2">2.4.1.-</ecNumber>
    </recommendedName>
</protein>
<keyword evidence="2" id="KW-0961">Cell wall biogenesis/degradation</keyword>
<keyword evidence="1 2" id="KW-0808">Transferase</keyword>
<organism evidence="4 5">
    <name type="scientific">Zingiber officinale</name>
    <name type="common">Ginger</name>
    <name type="synonym">Amomum zingiber</name>
    <dbReference type="NCBI Taxonomy" id="94328"/>
    <lineage>
        <taxon>Eukaryota</taxon>
        <taxon>Viridiplantae</taxon>
        <taxon>Streptophyta</taxon>
        <taxon>Embryophyta</taxon>
        <taxon>Tracheophyta</taxon>
        <taxon>Spermatophyta</taxon>
        <taxon>Magnoliopsida</taxon>
        <taxon>Liliopsida</taxon>
        <taxon>Zingiberales</taxon>
        <taxon>Zingiberaceae</taxon>
        <taxon>Zingiber</taxon>
    </lineage>
</organism>
<dbReference type="Proteomes" id="UP000734854">
    <property type="component" value="Unassembled WGS sequence"/>
</dbReference>
<evidence type="ECO:0000256" key="3">
    <source>
        <dbReference type="SAM" id="MobiDB-lite"/>
    </source>
</evidence>
<dbReference type="Pfam" id="PF25557">
    <property type="entry name" value="GAUT_1"/>
    <property type="match status" value="1"/>
</dbReference>
<dbReference type="EC" id="2.4.1.-" evidence="2"/>
<feature type="transmembrane region" description="Helical" evidence="2">
    <location>
        <begin position="27"/>
        <end position="49"/>
    </location>
</feature>
<dbReference type="OrthoDB" id="411524at2759"/>
<keyword evidence="5" id="KW-1185">Reference proteome</keyword>
<comment type="similarity">
    <text evidence="2">Belongs to the glycosyltransferase 8 family.</text>
</comment>
<name>A0A8J5L252_ZINOF</name>
<gene>
    <name evidence="4" type="ORF">ZIOFF_033968</name>
</gene>
<dbReference type="Pfam" id="PF01501">
    <property type="entry name" value="Glyco_transf_8"/>
    <property type="match status" value="1"/>
</dbReference>